<reference evidence="3 4" key="1">
    <citation type="submission" date="2018-12" db="EMBL/GenBank/DDBJ databases">
        <title>Unveiling genomic diversity among members of the Bifidobacterium pseudolongum species, a widely distributed gut commensal of the animal kingdom.</title>
        <authorList>
            <person name="Lugli G.A."/>
            <person name="Duranti S."/>
            <person name="Albert K."/>
            <person name="Mancabelli L."/>
            <person name="Napoli S."/>
            <person name="Viappiani A."/>
            <person name="Anzalone R."/>
            <person name="Longhi G."/>
            <person name="Milani C."/>
            <person name="Turroni F."/>
            <person name="Alessandri G."/>
            <person name="Sela D.A."/>
            <person name="Van Sinderen D."/>
            <person name="Ventura M."/>
        </authorList>
    </citation>
    <scope>NUCLEOTIDE SEQUENCE [LARGE SCALE GENOMIC DNA]</scope>
    <source>
        <strain evidence="3 4">2032B</strain>
    </source>
</reference>
<dbReference type="Proteomes" id="UP000292535">
    <property type="component" value="Unassembled WGS sequence"/>
</dbReference>
<evidence type="ECO:0000256" key="1">
    <source>
        <dbReference type="ARBA" id="ARBA00022747"/>
    </source>
</evidence>
<dbReference type="PANTHER" id="PTHR30408:SF12">
    <property type="entry name" value="TYPE I RESTRICTION ENZYME MJAVIII SPECIFICITY SUBUNIT"/>
    <property type="match status" value="1"/>
</dbReference>
<keyword evidence="1" id="KW-0680">Restriction system</keyword>
<name>A0A4Q5AES2_9BIFI</name>
<gene>
    <name evidence="3" type="ORF">PG2032B_1038</name>
</gene>
<keyword evidence="2" id="KW-0238">DNA-binding</keyword>
<dbReference type="GO" id="GO:0003677">
    <property type="term" value="F:DNA binding"/>
    <property type="evidence" value="ECO:0007669"/>
    <property type="project" value="UniProtKB-KW"/>
</dbReference>
<dbReference type="EMBL" id="RYUQ01000002">
    <property type="protein sequence ID" value="RYQ26442.1"/>
    <property type="molecule type" value="Genomic_DNA"/>
</dbReference>
<dbReference type="InterPro" id="IPR052021">
    <property type="entry name" value="Type-I_RS_S_subunit"/>
</dbReference>
<comment type="caution">
    <text evidence="3">The sequence shown here is derived from an EMBL/GenBank/DDBJ whole genome shotgun (WGS) entry which is preliminary data.</text>
</comment>
<evidence type="ECO:0000313" key="3">
    <source>
        <dbReference type="EMBL" id="RYQ26442.1"/>
    </source>
</evidence>
<protein>
    <submittedName>
        <fullName evidence="3">Type I restriction endonuclease subunit S</fullName>
    </submittedName>
</protein>
<dbReference type="GO" id="GO:0009307">
    <property type="term" value="P:DNA restriction-modification system"/>
    <property type="evidence" value="ECO:0007669"/>
    <property type="project" value="UniProtKB-KW"/>
</dbReference>
<organism evidence="3 4">
    <name type="scientific">Bifidobacterium pseudolongum subsp. globosum</name>
    <dbReference type="NCBI Taxonomy" id="1690"/>
    <lineage>
        <taxon>Bacteria</taxon>
        <taxon>Bacillati</taxon>
        <taxon>Actinomycetota</taxon>
        <taxon>Actinomycetes</taxon>
        <taxon>Bifidobacteriales</taxon>
        <taxon>Bifidobacteriaceae</taxon>
        <taxon>Bifidobacterium</taxon>
    </lineage>
</organism>
<keyword evidence="3" id="KW-0255">Endonuclease</keyword>
<dbReference type="InterPro" id="IPR044946">
    <property type="entry name" value="Restrct_endonuc_typeI_TRD_sf"/>
</dbReference>
<dbReference type="RefSeq" id="WP_129853648.1">
    <property type="nucleotide sequence ID" value="NZ_RYUQ01000002.1"/>
</dbReference>
<dbReference type="Gene3D" id="3.90.220.20">
    <property type="entry name" value="DNA methylase specificity domains"/>
    <property type="match status" value="2"/>
</dbReference>
<dbReference type="SUPFAM" id="SSF116734">
    <property type="entry name" value="DNA methylase specificity domain"/>
    <property type="match status" value="2"/>
</dbReference>
<evidence type="ECO:0000313" key="4">
    <source>
        <dbReference type="Proteomes" id="UP000292535"/>
    </source>
</evidence>
<proteinExistence type="predicted"/>
<dbReference type="GO" id="GO:0004519">
    <property type="term" value="F:endonuclease activity"/>
    <property type="evidence" value="ECO:0007669"/>
    <property type="project" value="UniProtKB-KW"/>
</dbReference>
<evidence type="ECO:0000256" key="2">
    <source>
        <dbReference type="ARBA" id="ARBA00023125"/>
    </source>
</evidence>
<sequence>MRLSSVRLGDCLTLVERRNFDERYGVDDVRGVNNQKLMIRTKADVSARDFSKFQIVEPGEFFFNHRTSRNGSKLSITYNYDNEPHIVTEDYVVFKVTDEDYLCPGWLYLYVCRTEYDRYAIQNSWGSSTEFFNWEDLCDTEIDLPPIEIQRKYAAIYETILANQRSYEQSLDDLSISCALLLDKCKQATRWEPIGNFLKEIDIRNKNGICKYAQGVNLAKQFVESKASSSDLKKYKLVKSGQLACNFLHVGRDIAYPVAINESDEIYAVSPAYAVFEPDDSYISHYLLAWLSRDEVGRFGWFICDDSIRGSMNVARFLSQKVPVPDRELIKAVSELSIAFRNRQVINERLKSQLKDICPVLIRGSVEEASR</sequence>
<dbReference type="PANTHER" id="PTHR30408">
    <property type="entry name" value="TYPE-1 RESTRICTION ENZYME ECOKI SPECIFICITY PROTEIN"/>
    <property type="match status" value="1"/>
</dbReference>
<accession>A0A4Q5AES2</accession>
<dbReference type="AlphaFoldDB" id="A0A4Q5AES2"/>
<keyword evidence="3" id="KW-0378">Hydrolase</keyword>
<keyword evidence="3" id="KW-0540">Nuclease</keyword>